<feature type="region of interest" description="Disordered" evidence="1">
    <location>
        <begin position="1"/>
        <end position="59"/>
    </location>
</feature>
<reference evidence="3" key="1">
    <citation type="submission" date="2022-11" db="UniProtKB">
        <authorList>
            <consortium name="WormBaseParasite"/>
        </authorList>
    </citation>
    <scope>IDENTIFICATION</scope>
</reference>
<dbReference type="AlphaFoldDB" id="A0A914VY12"/>
<organism evidence="2 3">
    <name type="scientific">Plectus sambesii</name>
    <dbReference type="NCBI Taxonomy" id="2011161"/>
    <lineage>
        <taxon>Eukaryota</taxon>
        <taxon>Metazoa</taxon>
        <taxon>Ecdysozoa</taxon>
        <taxon>Nematoda</taxon>
        <taxon>Chromadorea</taxon>
        <taxon>Plectida</taxon>
        <taxon>Plectina</taxon>
        <taxon>Plectoidea</taxon>
        <taxon>Plectidae</taxon>
        <taxon>Plectus</taxon>
    </lineage>
</organism>
<evidence type="ECO:0000313" key="3">
    <source>
        <dbReference type="WBParaSite" id="PSAMB.scaffold27size109617.g572.t1"/>
    </source>
</evidence>
<evidence type="ECO:0000313" key="2">
    <source>
        <dbReference type="Proteomes" id="UP000887566"/>
    </source>
</evidence>
<feature type="region of interest" description="Disordered" evidence="1">
    <location>
        <begin position="129"/>
        <end position="172"/>
    </location>
</feature>
<name>A0A914VY12_9BILA</name>
<proteinExistence type="predicted"/>
<feature type="compositionally biased region" description="Polar residues" evidence="1">
    <location>
        <begin position="38"/>
        <end position="53"/>
    </location>
</feature>
<protein>
    <submittedName>
        <fullName evidence="3">Uncharacterized protein</fullName>
    </submittedName>
</protein>
<sequence length="172" mass="18595">MSNVRNRTPTWAPHSLRLTDRTDRTDGTPGAQAPMPNAQFTPQGSTLRPTLSRQPRRTAGPHLALLITKPRRRSFVGGPTGGGEAQRCAVQGMNARSRRRVTLPLVNGRASSAPKTPRVQMTSDHVMTRANQRSPSNPRCAHSAGSVPSMERHNKRPSQAAQAAPTKARCPG</sequence>
<feature type="region of interest" description="Disordered" evidence="1">
    <location>
        <begin position="73"/>
        <end position="96"/>
    </location>
</feature>
<feature type="compositionally biased region" description="Basic and acidic residues" evidence="1">
    <location>
        <begin position="17"/>
        <end position="26"/>
    </location>
</feature>
<keyword evidence="2" id="KW-1185">Reference proteome</keyword>
<dbReference type="Proteomes" id="UP000887566">
    <property type="component" value="Unplaced"/>
</dbReference>
<dbReference type="WBParaSite" id="PSAMB.scaffold27size109617.g572.t1">
    <property type="protein sequence ID" value="PSAMB.scaffold27size109617.g572.t1"/>
    <property type="gene ID" value="PSAMB.scaffold27size109617.g572"/>
</dbReference>
<accession>A0A914VY12</accession>
<evidence type="ECO:0000256" key="1">
    <source>
        <dbReference type="SAM" id="MobiDB-lite"/>
    </source>
</evidence>